<evidence type="ECO:0000313" key="4">
    <source>
        <dbReference type="EMBL" id="NYT37248.1"/>
    </source>
</evidence>
<dbReference type="GO" id="GO:0003700">
    <property type="term" value="F:DNA-binding transcription factor activity"/>
    <property type="evidence" value="ECO:0007669"/>
    <property type="project" value="TreeGrafter"/>
</dbReference>
<dbReference type="GO" id="GO:0003677">
    <property type="term" value="F:DNA binding"/>
    <property type="evidence" value="ECO:0007669"/>
    <property type="project" value="UniProtKB-KW"/>
</dbReference>
<dbReference type="PROSITE" id="PS50943">
    <property type="entry name" value="HTH_CROC1"/>
    <property type="match status" value="1"/>
</dbReference>
<dbReference type="InterPro" id="IPR013096">
    <property type="entry name" value="Cupin_2"/>
</dbReference>
<dbReference type="InterPro" id="IPR001387">
    <property type="entry name" value="Cro/C1-type_HTH"/>
</dbReference>
<comment type="caution">
    <text evidence="4">The sequence shown here is derived from an EMBL/GenBank/DDBJ whole genome shotgun (WGS) entry which is preliminary data.</text>
</comment>
<dbReference type="EMBL" id="JACCEW010000003">
    <property type="protein sequence ID" value="NYT37248.1"/>
    <property type="molecule type" value="Genomic_DNA"/>
</dbReference>
<gene>
    <name evidence="4" type="ORF">H0A68_10230</name>
</gene>
<proteinExistence type="predicted"/>
<evidence type="ECO:0000313" key="5">
    <source>
        <dbReference type="Proteomes" id="UP000580517"/>
    </source>
</evidence>
<dbReference type="AlphaFoldDB" id="A0A853FBV4"/>
<dbReference type="CDD" id="cd00093">
    <property type="entry name" value="HTH_XRE"/>
    <property type="match status" value="1"/>
</dbReference>
<feature type="domain" description="HTH cro/C1-type" evidence="3">
    <location>
        <begin position="8"/>
        <end position="62"/>
    </location>
</feature>
<dbReference type="Pfam" id="PF07883">
    <property type="entry name" value="Cupin_2"/>
    <property type="match status" value="1"/>
</dbReference>
<dbReference type="PANTHER" id="PTHR46797:SF1">
    <property type="entry name" value="METHYLPHOSPHONATE SYNTHASE"/>
    <property type="match status" value="1"/>
</dbReference>
<dbReference type="Gene3D" id="1.10.260.40">
    <property type="entry name" value="lambda repressor-like DNA-binding domains"/>
    <property type="match status" value="1"/>
</dbReference>
<evidence type="ECO:0000256" key="2">
    <source>
        <dbReference type="SAM" id="MobiDB-lite"/>
    </source>
</evidence>
<feature type="compositionally biased region" description="Basic and acidic residues" evidence="2">
    <location>
        <begin position="70"/>
        <end position="86"/>
    </location>
</feature>
<dbReference type="SMART" id="SM00530">
    <property type="entry name" value="HTH_XRE"/>
    <property type="match status" value="1"/>
</dbReference>
<dbReference type="PANTHER" id="PTHR46797">
    <property type="entry name" value="HTH-TYPE TRANSCRIPTIONAL REGULATOR"/>
    <property type="match status" value="1"/>
</dbReference>
<accession>A0A853FBV4</accession>
<keyword evidence="1" id="KW-0238">DNA-binding</keyword>
<dbReference type="InterPro" id="IPR010982">
    <property type="entry name" value="Lambda_DNA-bd_dom_sf"/>
</dbReference>
<dbReference type="GO" id="GO:0005829">
    <property type="term" value="C:cytosol"/>
    <property type="evidence" value="ECO:0007669"/>
    <property type="project" value="TreeGrafter"/>
</dbReference>
<evidence type="ECO:0000259" key="3">
    <source>
        <dbReference type="PROSITE" id="PS50943"/>
    </source>
</evidence>
<dbReference type="InterPro" id="IPR011051">
    <property type="entry name" value="RmlC_Cupin_sf"/>
</dbReference>
<dbReference type="Proteomes" id="UP000580517">
    <property type="component" value="Unassembled WGS sequence"/>
</dbReference>
<dbReference type="CDD" id="cd02209">
    <property type="entry name" value="cupin_XRE_C"/>
    <property type="match status" value="1"/>
</dbReference>
<dbReference type="Pfam" id="PF01381">
    <property type="entry name" value="HTH_3"/>
    <property type="match status" value="1"/>
</dbReference>
<sequence length="185" mass="20715">MTDLPYRLKALRRKHQFSLEQLAQRTGLTKSYLSKLERALSEPSISTVLKLAQAYEIGIPELMGTHRDGKDESISVVRRNEREPLDRGSPSQGYRYEAMAGNRLVRVMDPFVVYPPRANEAAPVSFPHAGEEFMLVLKGAISITIGDRKFTLAKGDSIYFDSEIPHKLITTSKVDAQVLVVASRP</sequence>
<dbReference type="RefSeq" id="WP_129969590.1">
    <property type="nucleotide sequence ID" value="NZ_JACCEW010000003.1"/>
</dbReference>
<evidence type="ECO:0000256" key="1">
    <source>
        <dbReference type="ARBA" id="ARBA00023125"/>
    </source>
</evidence>
<organism evidence="4 5">
    <name type="scientific">Allopusillimonas soli</name>
    <dbReference type="NCBI Taxonomy" id="659016"/>
    <lineage>
        <taxon>Bacteria</taxon>
        <taxon>Pseudomonadati</taxon>
        <taxon>Pseudomonadota</taxon>
        <taxon>Betaproteobacteria</taxon>
        <taxon>Burkholderiales</taxon>
        <taxon>Alcaligenaceae</taxon>
        <taxon>Allopusillimonas</taxon>
    </lineage>
</organism>
<dbReference type="OrthoDB" id="9805356at2"/>
<dbReference type="Gene3D" id="2.60.120.10">
    <property type="entry name" value="Jelly Rolls"/>
    <property type="match status" value="1"/>
</dbReference>
<dbReference type="InterPro" id="IPR050807">
    <property type="entry name" value="TransReg_Diox_bact_type"/>
</dbReference>
<dbReference type="InterPro" id="IPR014710">
    <property type="entry name" value="RmlC-like_jellyroll"/>
</dbReference>
<dbReference type="SUPFAM" id="SSF51182">
    <property type="entry name" value="RmlC-like cupins"/>
    <property type="match status" value="1"/>
</dbReference>
<protein>
    <submittedName>
        <fullName evidence="4">Helix-turn-helix domain-containing protein</fullName>
    </submittedName>
</protein>
<keyword evidence="5" id="KW-1185">Reference proteome</keyword>
<feature type="region of interest" description="Disordered" evidence="2">
    <location>
        <begin position="70"/>
        <end position="92"/>
    </location>
</feature>
<reference evidence="4 5" key="1">
    <citation type="submission" date="2020-07" db="EMBL/GenBank/DDBJ databases">
        <title>Taxonomic revisions and descriptions of new bacterial species based on genomic comparisons in the high-G+C-content subgroup of the family Alcaligenaceae.</title>
        <authorList>
            <person name="Szabo A."/>
            <person name="Felfoldi T."/>
        </authorList>
    </citation>
    <scope>NUCLEOTIDE SEQUENCE [LARGE SCALE GENOMIC DNA]</scope>
    <source>
        <strain evidence="4 5">DSM 25264</strain>
    </source>
</reference>
<dbReference type="SUPFAM" id="SSF47413">
    <property type="entry name" value="lambda repressor-like DNA-binding domains"/>
    <property type="match status" value="1"/>
</dbReference>
<name>A0A853FBV4_9BURK</name>